<dbReference type="EMBL" id="JAVRRG010000170">
    <property type="protein sequence ID" value="KAK5079820.1"/>
    <property type="molecule type" value="Genomic_DNA"/>
</dbReference>
<reference evidence="2 3" key="1">
    <citation type="submission" date="2023-08" db="EMBL/GenBank/DDBJ databases">
        <title>Black Yeasts Isolated from many extreme environments.</title>
        <authorList>
            <person name="Coleine C."/>
            <person name="Stajich J.E."/>
            <person name="Selbmann L."/>
        </authorList>
    </citation>
    <scope>NUCLEOTIDE SEQUENCE [LARGE SCALE GENOMIC DNA]</scope>
    <source>
        <strain evidence="2 3">CCFEE 5885</strain>
    </source>
</reference>
<keyword evidence="3" id="KW-1185">Reference proteome</keyword>
<feature type="compositionally biased region" description="Basic and acidic residues" evidence="1">
    <location>
        <begin position="253"/>
        <end position="269"/>
    </location>
</feature>
<accession>A0ABR0JYP6</accession>
<gene>
    <name evidence="2" type="ORF">LTR24_008915</name>
</gene>
<dbReference type="Proteomes" id="UP001345013">
    <property type="component" value="Unassembled WGS sequence"/>
</dbReference>
<protein>
    <submittedName>
        <fullName evidence="2">Uncharacterized protein</fullName>
    </submittedName>
</protein>
<dbReference type="PANTHER" id="PTHR42354">
    <property type="entry name" value="C2H2-TYPE DOMAIN-CONTAINING PROTEIN"/>
    <property type="match status" value="1"/>
</dbReference>
<feature type="region of interest" description="Disordered" evidence="1">
    <location>
        <begin position="147"/>
        <end position="279"/>
    </location>
</feature>
<feature type="region of interest" description="Disordered" evidence="1">
    <location>
        <begin position="385"/>
        <end position="431"/>
    </location>
</feature>
<evidence type="ECO:0000313" key="3">
    <source>
        <dbReference type="Proteomes" id="UP001345013"/>
    </source>
</evidence>
<sequence>MAGTEVSSVIRDILNTFQDGLNIFRTKGRKHRRRHSEPTNANEDKRIQDSLAQRPQEIKQTYEKSVAKYGHRFEVGDSTSQTSLAQILLVLNTGLIKLLNHALSNDKSRSQSRSGILNLSETAALDTLTALSELNLRMTSASSINLRLPPKARGAEPEVRRKLRPRAQSCSQQSKRPAPSPLVHYGGWVRSKTDPSVISVVVSPRAKRADQKRTSTSRSSSAAPSKRTSPSPETKHKEKRSPPPSYSQLADRTAPEPKPKPKPKPEHLQAKVGQPTSDDKFGVEKQLMRHPSMYIVPADFFDMFPQPSIGRCEAQAMDSMQVLPPRPPKVPLHSRPQQHLYNHQPSMTADRFEGRVRPPSMMTFMTASTKIGEIPEHRLPDRVLTEEQQEETPMPYVVPDMLDPPRKRGGRGLKFWKKERQERGMEGAVGA</sequence>
<dbReference type="PANTHER" id="PTHR42354:SF1">
    <property type="entry name" value="C2H2-TYPE DOMAIN-CONTAINING PROTEIN"/>
    <property type="match status" value="1"/>
</dbReference>
<proteinExistence type="predicted"/>
<evidence type="ECO:0000256" key="1">
    <source>
        <dbReference type="SAM" id="MobiDB-lite"/>
    </source>
</evidence>
<evidence type="ECO:0000313" key="2">
    <source>
        <dbReference type="EMBL" id="KAK5079820.1"/>
    </source>
</evidence>
<feature type="compositionally biased region" description="Low complexity" evidence="1">
    <location>
        <begin position="214"/>
        <end position="232"/>
    </location>
</feature>
<name>A0ABR0JYP6_9EURO</name>
<organism evidence="2 3">
    <name type="scientific">Lithohypha guttulata</name>
    <dbReference type="NCBI Taxonomy" id="1690604"/>
    <lineage>
        <taxon>Eukaryota</taxon>
        <taxon>Fungi</taxon>
        <taxon>Dikarya</taxon>
        <taxon>Ascomycota</taxon>
        <taxon>Pezizomycotina</taxon>
        <taxon>Eurotiomycetes</taxon>
        <taxon>Chaetothyriomycetidae</taxon>
        <taxon>Chaetothyriales</taxon>
        <taxon>Trichomeriaceae</taxon>
        <taxon>Lithohypha</taxon>
    </lineage>
</organism>
<comment type="caution">
    <text evidence="2">The sequence shown here is derived from an EMBL/GenBank/DDBJ whole genome shotgun (WGS) entry which is preliminary data.</text>
</comment>
<feature type="compositionally biased region" description="Basic and acidic residues" evidence="1">
    <location>
        <begin position="416"/>
        <end position="425"/>
    </location>
</feature>